<dbReference type="EMBL" id="JAUCGQ010000001">
    <property type="protein sequence ID" value="MDM7855403.1"/>
    <property type="molecule type" value="Genomic_DNA"/>
</dbReference>
<gene>
    <name evidence="3" type="ORF">QRT04_10720</name>
</gene>
<dbReference type="InterPro" id="IPR002372">
    <property type="entry name" value="PQQ_rpt_dom"/>
</dbReference>
<name>A0ABT7SGS9_9CELL</name>
<evidence type="ECO:0000313" key="4">
    <source>
        <dbReference type="Proteomes" id="UP001529338"/>
    </source>
</evidence>
<sequence length="476" mass="49583">MGPNLQAVELEEDGAPPERPPAATDAHRRRWPWFGSALALVGALAVAQHVVDARRTAHLERFDDVPGVVLPLQRTPARLWDLPTDGQVPGEAAGRIVTVRVDGEGVVEGHARATGRADWTTRLPLPDPSDAAASPGLECRPLAGGEGRVGRLACVLSPQDPAVELDRPEDRDVVVLDGTDGSVVARWSMRLQLWGVAGDRIVTASEKGDDAHTWTVTASRADGSRAWSRTLDAWRPHPLPAGGGPAASVDGDADHVLLSADGHAAVLGADGHVLRTVDGDGATGWSLARAGALVRTSFTGRDNGTSTERLEAPGVPPATQPFPLGVDDGSAGDVVLALTPEGLAGIDGASGRRLWTFSQVWLPGVLLDGRLYAQDAADVVALDARTGRVLWRSPVPGGSTGAMFTDGRVLYTPSTDAIETFALDDGARRQRLSLTGLGSVAEGVASDFADLVLYLGAQDGVVTLHSPTDSSSTVVG</sequence>
<evidence type="ECO:0000256" key="1">
    <source>
        <dbReference type="SAM" id="MobiDB-lite"/>
    </source>
</evidence>
<comment type="caution">
    <text evidence="3">The sequence shown here is derived from an EMBL/GenBank/DDBJ whole genome shotgun (WGS) entry which is preliminary data.</text>
</comment>
<evidence type="ECO:0000259" key="2">
    <source>
        <dbReference type="Pfam" id="PF13360"/>
    </source>
</evidence>
<feature type="region of interest" description="Disordered" evidence="1">
    <location>
        <begin position="298"/>
        <end position="317"/>
    </location>
</feature>
<accession>A0ABT7SGS9</accession>
<dbReference type="Proteomes" id="UP001529338">
    <property type="component" value="Unassembled WGS sequence"/>
</dbReference>
<dbReference type="Gene3D" id="2.130.10.10">
    <property type="entry name" value="YVTN repeat-like/Quinoprotein amine dehydrogenase"/>
    <property type="match status" value="1"/>
</dbReference>
<protein>
    <submittedName>
        <fullName evidence="3">PQQ-binding-like beta-propeller repeat protein</fullName>
    </submittedName>
</protein>
<keyword evidence="4" id="KW-1185">Reference proteome</keyword>
<dbReference type="SUPFAM" id="SSF50998">
    <property type="entry name" value="Quinoprotein alcohol dehydrogenase-like"/>
    <property type="match status" value="1"/>
</dbReference>
<dbReference type="InterPro" id="IPR011047">
    <property type="entry name" value="Quinoprotein_ADH-like_sf"/>
</dbReference>
<organism evidence="3 4">
    <name type="scientific">Cellulomonas alba</name>
    <dbReference type="NCBI Taxonomy" id="3053467"/>
    <lineage>
        <taxon>Bacteria</taxon>
        <taxon>Bacillati</taxon>
        <taxon>Actinomycetota</taxon>
        <taxon>Actinomycetes</taxon>
        <taxon>Micrococcales</taxon>
        <taxon>Cellulomonadaceae</taxon>
        <taxon>Cellulomonas</taxon>
    </lineage>
</organism>
<feature type="region of interest" description="Disordered" evidence="1">
    <location>
        <begin position="1"/>
        <end position="26"/>
    </location>
</feature>
<dbReference type="RefSeq" id="WP_289455221.1">
    <property type="nucleotide sequence ID" value="NZ_JAUCGQ010000001.1"/>
</dbReference>
<feature type="compositionally biased region" description="Polar residues" evidence="1">
    <location>
        <begin position="298"/>
        <end position="307"/>
    </location>
</feature>
<evidence type="ECO:0000313" key="3">
    <source>
        <dbReference type="EMBL" id="MDM7855403.1"/>
    </source>
</evidence>
<dbReference type="Pfam" id="PF13360">
    <property type="entry name" value="PQQ_2"/>
    <property type="match status" value="1"/>
</dbReference>
<reference evidence="3 4" key="1">
    <citation type="submission" date="2023-06" db="EMBL/GenBank/DDBJ databases">
        <title>Cellulomonas sp. MW4 Whole genome sequence.</title>
        <authorList>
            <person name="Park S."/>
        </authorList>
    </citation>
    <scope>NUCLEOTIDE SEQUENCE [LARGE SCALE GENOMIC DNA]</scope>
    <source>
        <strain evidence="3 4">MW4</strain>
    </source>
</reference>
<feature type="domain" description="Pyrrolo-quinoline quinone repeat" evidence="2">
    <location>
        <begin position="344"/>
        <end position="467"/>
    </location>
</feature>
<dbReference type="InterPro" id="IPR015943">
    <property type="entry name" value="WD40/YVTN_repeat-like_dom_sf"/>
</dbReference>
<proteinExistence type="predicted"/>